<name>C4JJ61_UNCRE</name>
<sequence length="115" mass="12382">MAQAGTRLCYLVVNPAWLYAGIDQFPVSTDSLRLTTMLPANSKKAEAECVLCGALKSLCLACLMGRRNDVDGAASLPLSNIRNADSDLDARGGSRQSIEFELAIIRQKNDITGHI</sequence>
<accession>C4JJ61</accession>
<dbReference type="InParanoid" id="C4JJ61"/>
<protein>
    <submittedName>
        <fullName evidence="1">Uncharacterized protein</fullName>
    </submittedName>
</protein>
<evidence type="ECO:0000313" key="2">
    <source>
        <dbReference type="Proteomes" id="UP000002058"/>
    </source>
</evidence>
<organism evidence="1 2">
    <name type="scientific">Uncinocarpus reesii (strain UAMH 1704)</name>
    <dbReference type="NCBI Taxonomy" id="336963"/>
    <lineage>
        <taxon>Eukaryota</taxon>
        <taxon>Fungi</taxon>
        <taxon>Dikarya</taxon>
        <taxon>Ascomycota</taxon>
        <taxon>Pezizomycotina</taxon>
        <taxon>Eurotiomycetes</taxon>
        <taxon>Eurotiomycetidae</taxon>
        <taxon>Onygenales</taxon>
        <taxon>Onygenaceae</taxon>
        <taxon>Uncinocarpus</taxon>
    </lineage>
</organism>
<dbReference type="RefSeq" id="XP_002542152.1">
    <property type="nucleotide sequence ID" value="XM_002542106.1"/>
</dbReference>
<dbReference type="AlphaFoldDB" id="C4JJ61"/>
<dbReference type="Proteomes" id="UP000002058">
    <property type="component" value="Unassembled WGS sequence"/>
</dbReference>
<dbReference type="KEGG" id="ure:UREG_01668"/>
<gene>
    <name evidence="1" type="ORF">UREG_01668</name>
</gene>
<keyword evidence="2" id="KW-1185">Reference proteome</keyword>
<reference evidence="2" key="1">
    <citation type="journal article" date="2009" name="Genome Res.">
        <title>Comparative genomic analyses of the human fungal pathogens Coccidioides and their relatives.</title>
        <authorList>
            <person name="Sharpton T.J."/>
            <person name="Stajich J.E."/>
            <person name="Rounsley S.D."/>
            <person name="Gardner M.J."/>
            <person name="Wortman J.R."/>
            <person name="Jordar V.S."/>
            <person name="Maiti R."/>
            <person name="Kodira C.D."/>
            <person name="Neafsey D.E."/>
            <person name="Zeng Q."/>
            <person name="Hung C.-Y."/>
            <person name="McMahan C."/>
            <person name="Muszewska A."/>
            <person name="Grynberg M."/>
            <person name="Mandel M.A."/>
            <person name="Kellner E.M."/>
            <person name="Barker B.M."/>
            <person name="Galgiani J.N."/>
            <person name="Orbach M.J."/>
            <person name="Kirkland T.N."/>
            <person name="Cole G.T."/>
            <person name="Henn M.R."/>
            <person name="Birren B.W."/>
            <person name="Taylor J.W."/>
        </authorList>
    </citation>
    <scope>NUCLEOTIDE SEQUENCE [LARGE SCALE GENOMIC DNA]</scope>
    <source>
        <strain evidence="2">UAMH 1704</strain>
    </source>
</reference>
<proteinExistence type="predicted"/>
<dbReference type="HOGENOM" id="CLU_2110757_0_0_1"/>
<dbReference type="EMBL" id="CH476615">
    <property type="protein sequence ID" value="EEP76819.1"/>
    <property type="molecule type" value="Genomic_DNA"/>
</dbReference>
<dbReference type="GeneID" id="8438717"/>
<evidence type="ECO:0000313" key="1">
    <source>
        <dbReference type="EMBL" id="EEP76819.1"/>
    </source>
</evidence>
<dbReference type="VEuPathDB" id="FungiDB:UREG_01668"/>